<organism evidence="2 3">
    <name type="scientific">Seminavis robusta</name>
    <dbReference type="NCBI Taxonomy" id="568900"/>
    <lineage>
        <taxon>Eukaryota</taxon>
        <taxon>Sar</taxon>
        <taxon>Stramenopiles</taxon>
        <taxon>Ochrophyta</taxon>
        <taxon>Bacillariophyta</taxon>
        <taxon>Bacillariophyceae</taxon>
        <taxon>Bacillariophycidae</taxon>
        <taxon>Naviculales</taxon>
        <taxon>Naviculaceae</taxon>
        <taxon>Seminavis</taxon>
    </lineage>
</organism>
<dbReference type="EMBL" id="CAICTM010000911">
    <property type="protein sequence ID" value="CAB9518187.1"/>
    <property type="molecule type" value="Genomic_DNA"/>
</dbReference>
<keyword evidence="3" id="KW-1185">Reference proteome</keyword>
<dbReference type="Proteomes" id="UP001153069">
    <property type="component" value="Unassembled WGS sequence"/>
</dbReference>
<sequence length="256" mass="28536">MQHYILSYPSQECNGAAQSPYHAQPNFIAVPLEQCSVPNQSQYHQHPNSPAQQASYYNHLLHHQQPHSLAQQTHHYSHSPHHQQSPAQTAHHYSHSTHHQHHVPSHAAHQHAAVPLAGGDAYGSQYDPAMQSFALYYPPAAQGQYYDVGYHHPDAGEALVLASGLPLRLEAMGDQTVTHNVDREGYYNGLLGHAQYHFRQRSGESHRRRLEGTSTSCPIEISDDDVSVGQTLTCQELVDQKFKEADAQGKIISVDD</sequence>
<proteinExistence type="predicted"/>
<evidence type="ECO:0000313" key="3">
    <source>
        <dbReference type="Proteomes" id="UP001153069"/>
    </source>
</evidence>
<feature type="compositionally biased region" description="Basic residues" evidence="1">
    <location>
        <begin position="92"/>
        <end position="104"/>
    </location>
</feature>
<feature type="compositionally biased region" description="Low complexity" evidence="1">
    <location>
        <begin position="82"/>
        <end position="91"/>
    </location>
</feature>
<feature type="region of interest" description="Disordered" evidence="1">
    <location>
        <begin position="65"/>
        <end position="111"/>
    </location>
</feature>
<comment type="caution">
    <text evidence="2">The sequence shown here is derived from an EMBL/GenBank/DDBJ whole genome shotgun (WGS) entry which is preliminary data.</text>
</comment>
<name>A0A9N8HMK9_9STRA</name>
<dbReference type="AlphaFoldDB" id="A0A9N8HMK9"/>
<reference evidence="2" key="1">
    <citation type="submission" date="2020-06" db="EMBL/GenBank/DDBJ databases">
        <authorList>
            <consortium name="Plant Systems Biology data submission"/>
        </authorList>
    </citation>
    <scope>NUCLEOTIDE SEQUENCE</scope>
    <source>
        <strain evidence="2">D6</strain>
    </source>
</reference>
<evidence type="ECO:0000256" key="1">
    <source>
        <dbReference type="SAM" id="MobiDB-lite"/>
    </source>
</evidence>
<accession>A0A9N8HMK9</accession>
<evidence type="ECO:0000313" key="2">
    <source>
        <dbReference type="EMBL" id="CAB9518187.1"/>
    </source>
</evidence>
<protein>
    <submittedName>
        <fullName evidence="2">Uncharacterized protein</fullName>
    </submittedName>
</protein>
<gene>
    <name evidence="2" type="ORF">SEMRO_913_G219460.1</name>
</gene>